<dbReference type="EMBL" id="JACHLR010000012">
    <property type="protein sequence ID" value="MBB4859488.1"/>
    <property type="molecule type" value="Genomic_DNA"/>
</dbReference>
<dbReference type="SUPFAM" id="SSF54001">
    <property type="entry name" value="Cysteine proteinases"/>
    <property type="match status" value="1"/>
</dbReference>
<dbReference type="PANTHER" id="PTHR33490">
    <property type="entry name" value="BLR5614 PROTEIN-RELATED"/>
    <property type="match status" value="1"/>
</dbReference>
<dbReference type="PANTHER" id="PTHR33490:SF7">
    <property type="entry name" value="BLR2979 PROTEIN"/>
    <property type="match status" value="1"/>
</dbReference>
<proteinExistence type="predicted"/>
<reference evidence="2 3" key="1">
    <citation type="submission" date="2020-08" db="EMBL/GenBank/DDBJ databases">
        <title>Functional genomics of gut bacteria from endangered species of beetles.</title>
        <authorList>
            <person name="Carlos-Shanley C."/>
        </authorList>
    </citation>
    <scope>NUCLEOTIDE SEQUENCE [LARGE SCALE GENOMIC DNA]</scope>
    <source>
        <strain evidence="2 3">S00245</strain>
    </source>
</reference>
<dbReference type="Pfam" id="PF08379">
    <property type="entry name" value="Bact_transglu_N"/>
    <property type="match status" value="1"/>
</dbReference>
<dbReference type="Proteomes" id="UP000555448">
    <property type="component" value="Unassembled WGS sequence"/>
</dbReference>
<dbReference type="InterPro" id="IPR013589">
    <property type="entry name" value="Bac_transglu_N"/>
</dbReference>
<name>A0A7W7KCE1_9SPHN</name>
<dbReference type="InterPro" id="IPR002931">
    <property type="entry name" value="Transglutaminase-like"/>
</dbReference>
<feature type="domain" description="Transglutaminase-like" evidence="1">
    <location>
        <begin position="178"/>
        <end position="249"/>
    </location>
</feature>
<dbReference type="InterPro" id="IPR038765">
    <property type="entry name" value="Papain-like_cys_pep_sf"/>
</dbReference>
<dbReference type="RefSeq" id="WP_246381776.1">
    <property type="nucleotide sequence ID" value="NZ_JACHLR010000012.1"/>
</dbReference>
<evidence type="ECO:0000313" key="2">
    <source>
        <dbReference type="EMBL" id="MBB4859488.1"/>
    </source>
</evidence>
<sequence>MMRYAITHNTTLQYAAPVRLASFNVRLRPAEWPGQTVSDYALSVDPWPGTLVEGEGAYHVNESKFTLNDPITRLQVNSRFTVTREPLAPAILQASGPDLASLRERAMTRPDLSALGPASYIFASPIAQPERDIALWASGFLHEGMPVMDAGRALMRAINGQFAFDPRSTYPDTPPIQAFNQRRGVCQDFTHVMIIAARAHGIPAAYVSGYLRTLPPPGQQRLVGADAMHAWVNLWCGEELGWVGFDPTNDTLADTDHVFIGMGRDYSDVSPLGGTFRGGSQQTMFFSVDVAPLG</sequence>
<protein>
    <recommendedName>
        <fullName evidence="1">Transglutaminase-like domain-containing protein</fullName>
    </recommendedName>
</protein>
<dbReference type="Pfam" id="PF01841">
    <property type="entry name" value="Transglut_core"/>
    <property type="match status" value="1"/>
</dbReference>
<keyword evidence="3" id="KW-1185">Reference proteome</keyword>
<dbReference type="Gene3D" id="3.10.620.30">
    <property type="match status" value="1"/>
</dbReference>
<dbReference type="SMART" id="SM00460">
    <property type="entry name" value="TGc"/>
    <property type="match status" value="1"/>
</dbReference>
<comment type="caution">
    <text evidence="2">The sequence shown here is derived from an EMBL/GenBank/DDBJ whole genome shotgun (WGS) entry which is preliminary data.</text>
</comment>
<accession>A0A7W7KCE1</accession>
<evidence type="ECO:0000313" key="3">
    <source>
        <dbReference type="Proteomes" id="UP000555448"/>
    </source>
</evidence>
<organism evidence="2 3">
    <name type="scientific">Novosphingobium chloroacetimidivorans</name>
    <dbReference type="NCBI Taxonomy" id="1428314"/>
    <lineage>
        <taxon>Bacteria</taxon>
        <taxon>Pseudomonadati</taxon>
        <taxon>Pseudomonadota</taxon>
        <taxon>Alphaproteobacteria</taxon>
        <taxon>Sphingomonadales</taxon>
        <taxon>Sphingomonadaceae</taxon>
        <taxon>Novosphingobium</taxon>
    </lineage>
</organism>
<dbReference type="AlphaFoldDB" id="A0A7W7KCE1"/>
<gene>
    <name evidence="2" type="ORF">HNO88_002817</name>
</gene>
<evidence type="ECO:0000259" key="1">
    <source>
        <dbReference type="SMART" id="SM00460"/>
    </source>
</evidence>